<organism evidence="5 6">
    <name type="scientific">Clostridium sporogenes</name>
    <dbReference type="NCBI Taxonomy" id="1509"/>
    <lineage>
        <taxon>Bacteria</taxon>
        <taxon>Bacillati</taxon>
        <taxon>Bacillota</taxon>
        <taxon>Clostridia</taxon>
        <taxon>Eubacteriales</taxon>
        <taxon>Clostridiaceae</taxon>
        <taxon>Clostridium</taxon>
    </lineage>
</organism>
<keyword evidence="1" id="KW-0175">Coiled coil</keyword>
<keyword evidence="3" id="KW-1133">Transmembrane helix</keyword>
<dbReference type="Pfam" id="PF25989">
    <property type="entry name" value="YknX_C"/>
    <property type="match status" value="1"/>
</dbReference>
<dbReference type="Gene3D" id="2.40.420.20">
    <property type="match status" value="1"/>
</dbReference>
<protein>
    <submittedName>
        <fullName evidence="5">Biotin/lipoyl-binding protein</fullName>
    </submittedName>
</protein>
<dbReference type="InterPro" id="IPR058637">
    <property type="entry name" value="YknX-like_C"/>
</dbReference>
<dbReference type="Gene3D" id="2.40.30.170">
    <property type="match status" value="1"/>
</dbReference>
<evidence type="ECO:0000256" key="3">
    <source>
        <dbReference type="SAM" id="Phobius"/>
    </source>
</evidence>
<gene>
    <name evidence="5" type="ORF">P9J83_17325</name>
</gene>
<dbReference type="PANTHER" id="PTHR30469:SF15">
    <property type="entry name" value="HLYD FAMILY OF SECRETION PROTEINS"/>
    <property type="match status" value="1"/>
</dbReference>
<name>A0AAE4JVC6_CLOSG</name>
<keyword evidence="3" id="KW-0812">Transmembrane</keyword>
<evidence type="ECO:0000259" key="4">
    <source>
        <dbReference type="Pfam" id="PF25989"/>
    </source>
</evidence>
<dbReference type="RefSeq" id="WP_310944542.1">
    <property type="nucleotide sequence ID" value="NZ_JARUIS010000039.1"/>
</dbReference>
<sequence length="411" mass="46612">MNKKKCYIIISLVIVGIIYLVGFTVLTINQIKLNSKQNIKKVSLYTVTGPQNIYFEGEIKSSKSIVIQADTTKGVVDKINVKDKQVVKAGDILFNYKNNQFIEQKNDLEYELDTLKDKYNKTKKELDSASDRVNQVQKKQKQEIQQQKTDEQKVSVLQNKDKGEQIDTVDLDQQKVLAEKSKNELQSELNDNVKQQEHLNDKIKNINYKCNVYIKAPFDGAITIGEYSEIEPSKPILTLNSENMQIVCRASEKDILKLAEEQTVKASILGTGQAINGKIKHIDTNPSPEVTIPQGAVQQGSGSQSSSQNLSTINFYEVIIEIDKIKDIRPGFHVQVSTKAKNYTPKVPKTSIFKNNGKSYVWIVKNGILKKREVELDDWNDKYVHVKNGVIFNDKVVREAKVTMKEGDKIE</sequence>
<dbReference type="GO" id="GO:1990281">
    <property type="term" value="C:efflux pump complex"/>
    <property type="evidence" value="ECO:0007669"/>
    <property type="project" value="TreeGrafter"/>
</dbReference>
<accession>A0AAE4JVC6</accession>
<feature type="region of interest" description="Disordered" evidence="2">
    <location>
        <begin position="286"/>
        <end position="308"/>
    </location>
</feature>
<feature type="compositionally biased region" description="Low complexity" evidence="2">
    <location>
        <begin position="294"/>
        <end position="308"/>
    </location>
</feature>
<dbReference type="EMBL" id="JARUIS010000039">
    <property type="protein sequence ID" value="MDS1005228.1"/>
    <property type="molecule type" value="Genomic_DNA"/>
</dbReference>
<evidence type="ECO:0000313" key="6">
    <source>
        <dbReference type="Proteomes" id="UP001182303"/>
    </source>
</evidence>
<dbReference type="Proteomes" id="UP001182303">
    <property type="component" value="Unassembled WGS sequence"/>
</dbReference>
<evidence type="ECO:0000256" key="2">
    <source>
        <dbReference type="SAM" id="MobiDB-lite"/>
    </source>
</evidence>
<reference evidence="5" key="1">
    <citation type="submission" date="2023-04" db="EMBL/GenBank/DDBJ databases">
        <title>Assessment of the microbiological origin of a defect in Grana Padano cheese.</title>
        <authorList>
            <person name="Zago M."/>
            <person name="Rossetti L."/>
            <person name="Bonvini B."/>
            <person name="Carminati D."/>
            <person name="Giraffa G."/>
        </authorList>
    </citation>
    <scope>NUCLEOTIDE SEQUENCE</scope>
    <source>
        <strain evidence="5">4990</strain>
    </source>
</reference>
<dbReference type="GO" id="GO:0015562">
    <property type="term" value="F:efflux transmembrane transporter activity"/>
    <property type="evidence" value="ECO:0007669"/>
    <property type="project" value="TreeGrafter"/>
</dbReference>
<dbReference type="AlphaFoldDB" id="A0AAE4JVC6"/>
<comment type="caution">
    <text evidence="5">The sequence shown here is derived from an EMBL/GenBank/DDBJ whole genome shotgun (WGS) entry which is preliminary data.</text>
</comment>
<evidence type="ECO:0000313" key="5">
    <source>
        <dbReference type="EMBL" id="MDS1005228.1"/>
    </source>
</evidence>
<feature type="transmembrane region" description="Helical" evidence="3">
    <location>
        <begin position="7"/>
        <end position="28"/>
    </location>
</feature>
<keyword evidence="3" id="KW-0472">Membrane</keyword>
<dbReference type="PANTHER" id="PTHR30469">
    <property type="entry name" value="MULTIDRUG RESISTANCE PROTEIN MDTA"/>
    <property type="match status" value="1"/>
</dbReference>
<feature type="coiled-coil region" evidence="1">
    <location>
        <begin position="98"/>
        <end position="146"/>
    </location>
</feature>
<evidence type="ECO:0000256" key="1">
    <source>
        <dbReference type="SAM" id="Coils"/>
    </source>
</evidence>
<proteinExistence type="predicted"/>
<feature type="domain" description="YknX-like C-terminal permuted SH3-like" evidence="4">
    <location>
        <begin position="346"/>
        <end position="411"/>
    </location>
</feature>